<evidence type="ECO:0000313" key="3">
    <source>
        <dbReference type="Proteomes" id="UP000198287"/>
    </source>
</evidence>
<evidence type="ECO:0000256" key="1">
    <source>
        <dbReference type="SAM" id="MobiDB-lite"/>
    </source>
</evidence>
<feature type="region of interest" description="Disordered" evidence="1">
    <location>
        <begin position="410"/>
        <end position="430"/>
    </location>
</feature>
<name>A0A226DPU7_FOLCA</name>
<evidence type="ECO:0000313" key="2">
    <source>
        <dbReference type="EMBL" id="OXA46691.1"/>
    </source>
</evidence>
<sequence>MLTDLGNFKVIGGMATDLGHFKVIGGMATDIGDFKVTGGMLTDLGNFKVIGGMATDIGHFKVTGGMATDLGHFKVTGGMATDLGHFKVIGGMATDLENKTIAVKNKWGNLLAYRSNRSMQTSKSSAAEIVSFSNLKEYAMSSILSIFRYYVSYLTFISLICVLSPPRIRGHPSFSQTDGQFPVDAGLSPFTQTPSPFALFSNRFNVKNVKANANTTRNKAGLKSGADCKPRCLEKLNIFILPHTSRRAIIPMSINRCGGLADRNENGDETDTRNGLLLMLASNRVQKHEDFIPRKSPFYEINSNFVKMEQDEESQPPPPPLEMVPDLISKVEPEPTCSNGTITTTDDDDKRLITTDYDLLPIKKRRLRQIMMQEQQELSLASSSRSSATATTTPMTFSGVTCQEVTSQCSTVKNNPPEQLPSSTTSGTIIPPPLLPSETTLSNSNSCSSATTIYLNGTPVIPIMSTLHQQRFSLPPTKPNEASNKRRPVYIGDRKSLTFIDIESQRWWDRAHLAYAFHPKKRKRKIIRKPDFDPNKPVVPPPQPDIYDSEDPRSQNFQEWLTSFYPEQDFSSSTFIQIPTTSEEETEPKNLLEKLGLVNPLEFPRNRDHDQNQNNTFSSPSRNNLEGSSPTPPPARLPPWVTEEGLRQFDITDLHADYRCPSGQQKFRYD</sequence>
<feature type="region of interest" description="Disordered" evidence="1">
    <location>
        <begin position="602"/>
        <end position="644"/>
    </location>
</feature>
<dbReference type="EMBL" id="LNIX01000014">
    <property type="protein sequence ID" value="OXA46691.1"/>
    <property type="molecule type" value="Genomic_DNA"/>
</dbReference>
<feature type="compositionally biased region" description="Polar residues" evidence="1">
    <location>
        <begin position="410"/>
        <end position="427"/>
    </location>
</feature>
<keyword evidence="3" id="KW-1185">Reference proteome</keyword>
<dbReference type="Proteomes" id="UP000198287">
    <property type="component" value="Unassembled WGS sequence"/>
</dbReference>
<feature type="compositionally biased region" description="Polar residues" evidence="1">
    <location>
        <begin position="612"/>
        <end position="629"/>
    </location>
</feature>
<organism evidence="2 3">
    <name type="scientific">Folsomia candida</name>
    <name type="common">Springtail</name>
    <dbReference type="NCBI Taxonomy" id="158441"/>
    <lineage>
        <taxon>Eukaryota</taxon>
        <taxon>Metazoa</taxon>
        <taxon>Ecdysozoa</taxon>
        <taxon>Arthropoda</taxon>
        <taxon>Hexapoda</taxon>
        <taxon>Collembola</taxon>
        <taxon>Entomobryomorpha</taxon>
        <taxon>Isotomoidea</taxon>
        <taxon>Isotomidae</taxon>
        <taxon>Proisotominae</taxon>
        <taxon>Folsomia</taxon>
    </lineage>
</organism>
<protein>
    <submittedName>
        <fullName evidence="2">Uncharacterized protein</fullName>
    </submittedName>
</protein>
<comment type="caution">
    <text evidence="2">The sequence shown here is derived from an EMBL/GenBank/DDBJ whole genome shotgun (WGS) entry which is preliminary data.</text>
</comment>
<proteinExistence type="predicted"/>
<reference evidence="2 3" key="1">
    <citation type="submission" date="2015-12" db="EMBL/GenBank/DDBJ databases">
        <title>The genome of Folsomia candida.</title>
        <authorList>
            <person name="Faddeeva A."/>
            <person name="Derks M.F."/>
            <person name="Anvar Y."/>
            <person name="Smit S."/>
            <person name="Van Straalen N."/>
            <person name="Roelofs D."/>
        </authorList>
    </citation>
    <scope>NUCLEOTIDE SEQUENCE [LARGE SCALE GENOMIC DNA]</scope>
    <source>
        <strain evidence="2 3">VU population</strain>
        <tissue evidence="2">Whole body</tissue>
    </source>
</reference>
<gene>
    <name evidence="2" type="ORF">Fcan01_18214</name>
</gene>
<dbReference type="AlphaFoldDB" id="A0A226DPU7"/>
<accession>A0A226DPU7</accession>
<feature type="region of interest" description="Disordered" evidence="1">
    <location>
        <begin position="526"/>
        <end position="553"/>
    </location>
</feature>